<evidence type="ECO:0000256" key="1">
    <source>
        <dbReference type="ARBA" id="ARBA00004651"/>
    </source>
</evidence>
<dbReference type="GO" id="GO:0005886">
    <property type="term" value="C:plasma membrane"/>
    <property type="evidence" value="ECO:0007669"/>
    <property type="project" value="UniProtKB-SubCell"/>
</dbReference>
<dbReference type="PANTHER" id="PTHR43370:SF1">
    <property type="entry name" value="GUANOSINE ABC TRANSPORTER PERMEASE PROTEIN NUPQ"/>
    <property type="match status" value="1"/>
</dbReference>
<organism evidence="7">
    <name type="scientific">uncultured Pleomorphomonas sp</name>
    <dbReference type="NCBI Taxonomy" id="442121"/>
    <lineage>
        <taxon>Bacteria</taxon>
        <taxon>Pseudomonadati</taxon>
        <taxon>Pseudomonadota</taxon>
        <taxon>Alphaproteobacteria</taxon>
        <taxon>Hyphomicrobiales</taxon>
        <taxon>Pleomorphomonadaceae</taxon>
        <taxon>Pleomorphomonas</taxon>
        <taxon>environmental samples</taxon>
    </lineage>
</organism>
<keyword evidence="2" id="KW-1003">Cell membrane</keyword>
<dbReference type="InterPro" id="IPR001851">
    <property type="entry name" value="ABC_transp_permease"/>
</dbReference>
<feature type="transmembrane region" description="Helical" evidence="6">
    <location>
        <begin position="66"/>
        <end position="86"/>
    </location>
</feature>
<dbReference type="EMBL" id="FMJD01000008">
    <property type="protein sequence ID" value="SCM76299.1"/>
    <property type="molecule type" value="Genomic_DNA"/>
</dbReference>
<evidence type="ECO:0000256" key="6">
    <source>
        <dbReference type="SAM" id="Phobius"/>
    </source>
</evidence>
<feature type="transmembrane region" description="Helical" evidence="6">
    <location>
        <begin position="153"/>
        <end position="170"/>
    </location>
</feature>
<dbReference type="PANTHER" id="PTHR43370">
    <property type="entry name" value="SUGAR ABC TRANSPORTER INTEGRAL MEMBRANE PROTEIN-RELATED"/>
    <property type="match status" value="1"/>
</dbReference>
<feature type="transmembrane region" description="Helical" evidence="6">
    <location>
        <begin position="12"/>
        <end position="31"/>
    </location>
</feature>
<accession>A0A212LFY9</accession>
<dbReference type="GO" id="GO:0022857">
    <property type="term" value="F:transmembrane transporter activity"/>
    <property type="evidence" value="ECO:0007669"/>
    <property type="project" value="InterPro"/>
</dbReference>
<feature type="transmembrane region" description="Helical" evidence="6">
    <location>
        <begin position="93"/>
        <end position="115"/>
    </location>
</feature>
<evidence type="ECO:0000256" key="5">
    <source>
        <dbReference type="ARBA" id="ARBA00023136"/>
    </source>
</evidence>
<keyword evidence="3 6" id="KW-0812">Transmembrane</keyword>
<protein>
    <submittedName>
        <fullName evidence="7">Inner-membrane translocator</fullName>
    </submittedName>
</protein>
<dbReference type="AlphaFoldDB" id="A0A212LFY9"/>
<dbReference type="Pfam" id="PF02653">
    <property type="entry name" value="BPD_transp_2"/>
    <property type="match status" value="1"/>
</dbReference>
<evidence type="ECO:0000256" key="2">
    <source>
        <dbReference type="ARBA" id="ARBA00022475"/>
    </source>
</evidence>
<feature type="transmembrane region" description="Helical" evidence="6">
    <location>
        <begin position="38"/>
        <end position="60"/>
    </location>
</feature>
<evidence type="ECO:0000256" key="3">
    <source>
        <dbReference type="ARBA" id="ARBA00022692"/>
    </source>
</evidence>
<gene>
    <name evidence="7" type="ORF">KL86PLE_40104</name>
</gene>
<keyword evidence="5 6" id="KW-0472">Membrane</keyword>
<name>A0A212LFY9_9HYPH</name>
<keyword evidence="4 6" id="KW-1133">Transmembrane helix</keyword>
<evidence type="ECO:0000313" key="7">
    <source>
        <dbReference type="EMBL" id="SCM76299.1"/>
    </source>
</evidence>
<feature type="transmembrane region" description="Helical" evidence="6">
    <location>
        <begin position="236"/>
        <end position="265"/>
    </location>
</feature>
<dbReference type="CDD" id="cd06580">
    <property type="entry name" value="TM_PBP1_transp_TpRbsC_like"/>
    <property type="match status" value="1"/>
</dbReference>
<reference evidence="7" key="1">
    <citation type="submission" date="2016-08" db="EMBL/GenBank/DDBJ databases">
        <authorList>
            <person name="Seilhamer J.J."/>
        </authorList>
    </citation>
    <scope>NUCLEOTIDE SEQUENCE</scope>
    <source>
        <strain evidence="7">86</strain>
    </source>
</reference>
<sequence>MTGLAIIADPATFATVLRVMTPLLIAALGILISDRAGVFNLGMEGMMLTGALAGVLVSAWTGSAWLGLSAAIVAGGLIGALMAFAVNGLGANLIIAGIAVNLAASSGTTLGLFFATGDKGMSGALRSGVMPSLDLPFVRDIPGIGPLVSGHNVLTYAALLAVPLISLMMARTAFGLRIRAVGVDPKAAATVGISVKLIQLQALVLSGMLGGMAGAYLSMGYVSWFAQDMTAGRGFIAIAIEVMGMGTAWGTLAATIVIAIAETLAITMQTFGLPNELMQMIPYVVPIVILTIWTARGRARPAGR</sequence>
<comment type="subcellular location">
    <subcellularLocation>
        <location evidence="1">Cell membrane</location>
        <topology evidence="1">Multi-pass membrane protein</topology>
    </subcellularLocation>
</comment>
<dbReference type="RefSeq" id="WP_288196511.1">
    <property type="nucleotide sequence ID" value="NZ_LT608334.1"/>
</dbReference>
<feature type="transmembrane region" description="Helical" evidence="6">
    <location>
        <begin position="202"/>
        <end position="224"/>
    </location>
</feature>
<feature type="transmembrane region" description="Helical" evidence="6">
    <location>
        <begin position="277"/>
        <end position="295"/>
    </location>
</feature>
<evidence type="ECO:0000256" key="4">
    <source>
        <dbReference type="ARBA" id="ARBA00022989"/>
    </source>
</evidence>
<proteinExistence type="predicted"/>